<comment type="caution">
    <text evidence="3">The sequence shown here is derived from an EMBL/GenBank/DDBJ whole genome shotgun (WGS) entry which is preliminary data.</text>
</comment>
<keyword evidence="3" id="KW-0645">Protease</keyword>
<organism evidence="3 4">
    <name type="scientific">Demequina litoralis</name>
    <dbReference type="NCBI Taxonomy" id="3051660"/>
    <lineage>
        <taxon>Bacteria</taxon>
        <taxon>Bacillati</taxon>
        <taxon>Actinomycetota</taxon>
        <taxon>Actinomycetes</taxon>
        <taxon>Micrococcales</taxon>
        <taxon>Demequinaceae</taxon>
        <taxon>Demequina</taxon>
    </lineage>
</organism>
<keyword evidence="3" id="KW-0121">Carboxypeptidase</keyword>
<dbReference type="RefSeq" id="WP_301132404.1">
    <property type="nucleotide sequence ID" value="NZ_JAUHPW010000004.1"/>
</dbReference>
<protein>
    <submittedName>
        <fullName evidence="3">D-alanyl-D-alanine carboxypeptidase/D-alanyl-D-alanine-endopeptidase</fullName>
        <ecNumber evidence="3">3.4.16.4</ecNumber>
    </submittedName>
</protein>
<keyword evidence="2 3" id="KW-0378">Hydrolase</keyword>
<dbReference type="PANTHER" id="PTHR30023:SF0">
    <property type="entry name" value="PENICILLIN-SENSITIVE CARBOXYPEPTIDASE A"/>
    <property type="match status" value="1"/>
</dbReference>
<sequence length="473" mass="48485">MRRIIAGVSVGVLALAGGYLYLDAQDVVPGFLTAEPADVPQAPFITQAPVVAASPGVDDAASSLSADAPRPSVSEVQELAEALRADDRTGTSTNVSIVDYLDGTVYADVSAADPQVPASTTKLVTAIAAVSELGVDFTTQTTVTWDRSTRTLTLVAGGDSMLAADEGHHGDVEDAEDAAEGWAGLGDLADQVLSFLGEDGRALKVRVDDSDFPGPAWPKEWPEYAFTMGYAAPVTGLAVRGGRLTEGNYVARASDPSLHAGELFVEALEARGLRVQGEVSHASSTAKAVEVASVDSAPLSEVARHLLSVSDNTVAEQVARVLALESGYRATPAGEAKAVAAALSDLGVTTAGLELYDGAGFSDRNQISPATMTSALLAAKDEPSLSGLLDWLPLAGLEGTVETRYDGLPPAGYWRAKTGSLTGVTAIAGVLVTADGRPLAVALLADGMPYGQANPMAAFDDLLGALAECGCEG</sequence>
<dbReference type="EC" id="3.4.16.4" evidence="3"/>
<dbReference type="InterPro" id="IPR000667">
    <property type="entry name" value="Peptidase_S13"/>
</dbReference>
<comment type="similarity">
    <text evidence="1">Belongs to the peptidase S13 family.</text>
</comment>
<dbReference type="PANTHER" id="PTHR30023">
    <property type="entry name" value="D-ALANYL-D-ALANINE CARBOXYPEPTIDASE"/>
    <property type="match status" value="1"/>
</dbReference>
<evidence type="ECO:0000313" key="3">
    <source>
        <dbReference type="EMBL" id="MDN4475450.1"/>
    </source>
</evidence>
<dbReference type="SUPFAM" id="SSF56601">
    <property type="entry name" value="beta-lactamase/transpeptidase-like"/>
    <property type="match status" value="1"/>
</dbReference>
<dbReference type="PRINTS" id="PR00922">
    <property type="entry name" value="DADACBPTASE3"/>
</dbReference>
<name>A0ABT8G8I1_9MICO</name>
<dbReference type="EMBL" id="JAUHPW010000004">
    <property type="protein sequence ID" value="MDN4475450.1"/>
    <property type="molecule type" value="Genomic_DNA"/>
</dbReference>
<dbReference type="Pfam" id="PF02113">
    <property type="entry name" value="Peptidase_S13"/>
    <property type="match status" value="2"/>
</dbReference>
<keyword evidence="4" id="KW-1185">Reference proteome</keyword>
<dbReference type="NCBIfam" id="TIGR00666">
    <property type="entry name" value="PBP4"/>
    <property type="match status" value="1"/>
</dbReference>
<evidence type="ECO:0000313" key="4">
    <source>
        <dbReference type="Proteomes" id="UP001172728"/>
    </source>
</evidence>
<dbReference type="InterPro" id="IPR012338">
    <property type="entry name" value="Beta-lactam/transpept-like"/>
</dbReference>
<gene>
    <name evidence="3" type="primary">dacB</name>
    <name evidence="3" type="ORF">QQX09_06235</name>
</gene>
<dbReference type="Proteomes" id="UP001172728">
    <property type="component" value="Unassembled WGS sequence"/>
</dbReference>
<dbReference type="GO" id="GO:0009002">
    <property type="term" value="F:serine-type D-Ala-D-Ala carboxypeptidase activity"/>
    <property type="evidence" value="ECO:0007669"/>
    <property type="project" value="UniProtKB-EC"/>
</dbReference>
<evidence type="ECO:0000256" key="2">
    <source>
        <dbReference type="ARBA" id="ARBA00022801"/>
    </source>
</evidence>
<evidence type="ECO:0000256" key="1">
    <source>
        <dbReference type="ARBA" id="ARBA00006096"/>
    </source>
</evidence>
<accession>A0ABT8G8I1</accession>
<reference evidence="3" key="1">
    <citation type="submission" date="2023-06" db="EMBL/GenBank/DDBJ databases">
        <title>Sysu t00192.</title>
        <authorList>
            <person name="Gao L."/>
            <person name="Fang B.-Z."/>
            <person name="Li W.-J."/>
        </authorList>
    </citation>
    <scope>NUCLEOTIDE SEQUENCE</scope>
    <source>
        <strain evidence="3">SYSU T00192</strain>
    </source>
</reference>
<proteinExistence type="inferred from homology"/>
<dbReference type="Gene3D" id="3.40.710.10">
    <property type="entry name" value="DD-peptidase/beta-lactamase superfamily"/>
    <property type="match status" value="2"/>
</dbReference>